<dbReference type="PANTHER" id="PTHR24366">
    <property type="entry name" value="IG(IMMUNOGLOBULIN) AND LRR(LEUCINE RICH REPEAT) DOMAINS"/>
    <property type="match status" value="1"/>
</dbReference>
<dbReference type="SUPFAM" id="SSF52058">
    <property type="entry name" value="L domain-like"/>
    <property type="match status" value="1"/>
</dbReference>
<accession>A0A814A1U5</accession>
<name>A0A814A1U5_9BILA</name>
<evidence type="ECO:0000256" key="2">
    <source>
        <dbReference type="ARBA" id="ARBA00022737"/>
    </source>
</evidence>
<keyword evidence="3" id="KW-0732">Signal</keyword>
<reference evidence="4" key="1">
    <citation type="submission" date="2021-02" db="EMBL/GenBank/DDBJ databases">
        <authorList>
            <person name="Nowell W R."/>
        </authorList>
    </citation>
    <scope>NUCLEOTIDE SEQUENCE</scope>
    <source>
        <strain evidence="4">Ploen Becks lab</strain>
    </source>
</reference>
<dbReference type="PANTHER" id="PTHR24366:SF96">
    <property type="entry name" value="LEUCINE RICH REPEAT CONTAINING 53"/>
    <property type="match status" value="1"/>
</dbReference>
<evidence type="ECO:0000313" key="4">
    <source>
        <dbReference type="EMBL" id="CAF0906190.1"/>
    </source>
</evidence>
<protein>
    <submittedName>
        <fullName evidence="4">Uncharacterized protein</fullName>
    </submittedName>
</protein>
<evidence type="ECO:0000313" key="5">
    <source>
        <dbReference type="Proteomes" id="UP000663879"/>
    </source>
</evidence>
<dbReference type="Gene3D" id="3.80.10.10">
    <property type="entry name" value="Ribonuclease Inhibitor"/>
    <property type="match status" value="1"/>
</dbReference>
<proteinExistence type="predicted"/>
<dbReference type="InterPro" id="IPR001611">
    <property type="entry name" value="Leu-rich_rpt"/>
</dbReference>
<keyword evidence="5" id="KW-1185">Reference proteome</keyword>
<feature type="chain" id="PRO_5032790385" evidence="3">
    <location>
        <begin position="22"/>
        <end position="687"/>
    </location>
</feature>
<keyword evidence="2" id="KW-0677">Repeat</keyword>
<evidence type="ECO:0000256" key="3">
    <source>
        <dbReference type="SAM" id="SignalP"/>
    </source>
</evidence>
<evidence type="ECO:0000256" key="1">
    <source>
        <dbReference type="ARBA" id="ARBA00022614"/>
    </source>
</evidence>
<organism evidence="4 5">
    <name type="scientific">Brachionus calyciflorus</name>
    <dbReference type="NCBI Taxonomy" id="104777"/>
    <lineage>
        <taxon>Eukaryota</taxon>
        <taxon>Metazoa</taxon>
        <taxon>Spiralia</taxon>
        <taxon>Gnathifera</taxon>
        <taxon>Rotifera</taxon>
        <taxon>Eurotatoria</taxon>
        <taxon>Monogononta</taxon>
        <taxon>Pseudotrocha</taxon>
        <taxon>Ploima</taxon>
        <taxon>Brachionidae</taxon>
        <taxon>Brachionus</taxon>
    </lineage>
</organism>
<dbReference type="InterPro" id="IPR032675">
    <property type="entry name" value="LRR_dom_sf"/>
</dbReference>
<dbReference type="PROSITE" id="PS51450">
    <property type="entry name" value="LRR"/>
    <property type="match status" value="2"/>
</dbReference>
<dbReference type="Pfam" id="PF13855">
    <property type="entry name" value="LRR_8"/>
    <property type="match status" value="1"/>
</dbReference>
<dbReference type="AlphaFoldDB" id="A0A814A1U5"/>
<gene>
    <name evidence="4" type="ORF">OXX778_LOCUS11657</name>
</gene>
<feature type="signal peptide" evidence="3">
    <location>
        <begin position="1"/>
        <end position="21"/>
    </location>
</feature>
<dbReference type="Proteomes" id="UP000663879">
    <property type="component" value="Unassembled WGS sequence"/>
</dbReference>
<dbReference type="EMBL" id="CAJNOC010002000">
    <property type="protein sequence ID" value="CAF0906190.1"/>
    <property type="molecule type" value="Genomic_DNA"/>
</dbReference>
<comment type="caution">
    <text evidence="4">The sequence shown here is derived from an EMBL/GenBank/DDBJ whole genome shotgun (WGS) entry which is preliminary data.</text>
</comment>
<sequence length="687" mass="79619">MNKKILIHFLTLLVIISKIQCSSIEPCLSSQKINISQAYAPEIVLPISCLCSPEDVICFSSASKPKFPTLSVLFQQENSSIYYILPKQRFSFYGFDKLEPYAFTDVKFVYKDINVDNFNNQSLFFDFVDISNFSSNSFSNFGNLASIDRGKLPKIFITINSSKSLNFEIDSISNMRIEYMTISTTGKSIFSLEAFNRTSFEKLEIKKSPNFLGFSSKENPFEIKVKTLFIDECLNFDPRTLPYFNELTDLSLKSNNISEIQSLIWSNFSMLRSLSLSNNRIEYVESFQGLEENLEYLDLSFNPLYLFDWKILRNFNKLNKLELSFTSIKNFDSFEREWPKGLKSLSLKGYQFNNYSICTFQNDVLVNKIDLTEVLIELDRDFECNCFLFYILKDYRLKNNLNEWILNNKVPLCYELLYTKANNFLEIEERENLCNFNEIIEDNCPRDITVTTLEPYTTTLTTQQGYNTITIGKLTTFQMDTSSLGLRTKETSAETTISRNQFVSSDLYTNKDSSKPYIEITEITETKSKSPIFVTEKSSSSNPILTTTSIINEVDLKSRTQMVFKTTGVPNQFSNGNKIDLKNDKNELDTKTITLISILSTMSMIKKTNWRRDGIDDFVYFSKEPNNLEKITSESETLNLEKSDELVNQNDKFIRPDEESDFMTTGRQDFAIRSHYKKIFCIFLILF</sequence>
<keyword evidence="1" id="KW-0433">Leucine-rich repeat</keyword>